<comment type="subcellular location">
    <subcellularLocation>
        <location evidence="7">Cytoplasm</location>
    </subcellularLocation>
</comment>
<dbReference type="Gene3D" id="3.40.640.10">
    <property type="entry name" value="Type I PLP-dependent aspartate aminotransferase-like (Major domain)"/>
    <property type="match status" value="1"/>
</dbReference>
<dbReference type="InterPro" id="IPR015422">
    <property type="entry name" value="PyrdxlP-dep_Trfase_small"/>
</dbReference>
<evidence type="ECO:0000256" key="2">
    <source>
        <dbReference type="ARBA" id="ARBA00006376"/>
    </source>
</evidence>
<dbReference type="InterPro" id="IPR015421">
    <property type="entry name" value="PyrdxlP-dep_Trfase_major"/>
</dbReference>
<keyword evidence="4 7" id="KW-0028">Amino-acid biosynthesis</keyword>
<dbReference type="PANTHER" id="PTHR11680">
    <property type="entry name" value="SERINE HYDROXYMETHYLTRANSFERASE"/>
    <property type="match status" value="1"/>
</dbReference>
<comment type="catalytic activity">
    <reaction evidence="7">
        <text>(6R)-5,10-methylene-5,6,7,8-tetrahydrofolate + glycine + H2O = (6S)-5,6,7,8-tetrahydrofolate + L-serine</text>
        <dbReference type="Rhea" id="RHEA:15481"/>
        <dbReference type="ChEBI" id="CHEBI:15377"/>
        <dbReference type="ChEBI" id="CHEBI:15636"/>
        <dbReference type="ChEBI" id="CHEBI:33384"/>
        <dbReference type="ChEBI" id="CHEBI:57305"/>
        <dbReference type="ChEBI" id="CHEBI:57453"/>
        <dbReference type="EC" id="2.1.2.1"/>
    </reaction>
</comment>
<protein>
    <recommendedName>
        <fullName evidence="7">Serine hydroxymethyltransferase</fullName>
        <shortName evidence="7">SHMT</shortName>
        <shortName evidence="7">Serine methylase</shortName>
        <ecNumber evidence="7">2.1.2.1</ecNumber>
    </recommendedName>
</protein>
<dbReference type="InterPro" id="IPR019798">
    <property type="entry name" value="Ser_HO-MeTrfase_PLP_BS"/>
</dbReference>
<dbReference type="HAMAP" id="MF_00051">
    <property type="entry name" value="SHMT"/>
    <property type="match status" value="1"/>
</dbReference>
<dbReference type="CDD" id="cd00378">
    <property type="entry name" value="SHMT"/>
    <property type="match status" value="1"/>
</dbReference>
<accession>A0ABW4DN46</accession>
<dbReference type="RefSeq" id="WP_125576836.1">
    <property type="nucleotide sequence ID" value="NZ_JBHTOF010000014.1"/>
</dbReference>
<keyword evidence="6 7" id="KW-0663">Pyridoxal phosphate</keyword>
<feature type="binding site" evidence="7">
    <location>
        <position position="116"/>
    </location>
    <ligand>
        <name>(6S)-5,6,7,8-tetrahydrofolate</name>
        <dbReference type="ChEBI" id="CHEBI:57453"/>
    </ligand>
</feature>
<comment type="function">
    <text evidence="7">Catalyzes the reversible interconversion of serine and glycine with tetrahydrofolate (THF) serving as the one-carbon carrier. This reaction serves as the major source of one-carbon groups required for the biosynthesis of purines, thymidylate, methionine, and other important biomolecules. Also exhibits THF-independent aldolase activity toward beta-hydroxyamino acids, producing glycine and aldehydes, via a retro-aldol mechanism.</text>
</comment>
<evidence type="ECO:0000256" key="4">
    <source>
        <dbReference type="ARBA" id="ARBA00022605"/>
    </source>
</evidence>
<evidence type="ECO:0000256" key="6">
    <source>
        <dbReference type="ARBA" id="ARBA00022898"/>
    </source>
</evidence>
<feature type="binding site" evidence="7">
    <location>
        <begin position="120"/>
        <end position="122"/>
    </location>
    <ligand>
        <name>(6S)-5,6,7,8-tetrahydrofolate</name>
        <dbReference type="ChEBI" id="CHEBI:57453"/>
    </ligand>
</feature>
<dbReference type="PROSITE" id="PS00096">
    <property type="entry name" value="SHMT"/>
    <property type="match status" value="1"/>
</dbReference>
<evidence type="ECO:0000256" key="7">
    <source>
        <dbReference type="HAMAP-Rule" id="MF_00051"/>
    </source>
</evidence>
<evidence type="ECO:0000313" key="9">
    <source>
        <dbReference type="EMBL" id="MFD1464670.1"/>
    </source>
</evidence>
<dbReference type="EMBL" id="JBHTOF010000014">
    <property type="protein sequence ID" value="MFD1464670.1"/>
    <property type="molecule type" value="Genomic_DNA"/>
</dbReference>
<organism evidence="9 10">
    <name type="scientific">Lapidilactobacillus mulanensis</name>
    <dbReference type="NCBI Taxonomy" id="2485999"/>
    <lineage>
        <taxon>Bacteria</taxon>
        <taxon>Bacillati</taxon>
        <taxon>Bacillota</taxon>
        <taxon>Bacilli</taxon>
        <taxon>Lactobacillales</taxon>
        <taxon>Lactobacillaceae</taxon>
        <taxon>Lapidilactobacillus</taxon>
    </lineage>
</organism>
<feature type="site" description="Plays an important role in substrate specificity" evidence="7">
    <location>
        <position position="224"/>
    </location>
</feature>
<name>A0ABW4DN46_9LACO</name>
<reference evidence="10" key="1">
    <citation type="journal article" date="2019" name="Int. J. Syst. Evol. Microbiol.">
        <title>The Global Catalogue of Microorganisms (GCM) 10K type strain sequencing project: providing services to taxonomists for standard genome sequencing and annotation.</title>
        <authorList>
            <consortium name="The Broad Institute Genomics Platform"/>
            <consortium name="The Broad Institute Genome Sequencing Center for Infectious Disease"/>
            <person name="Wu L."/>
            <person name="Ma J."/>
        </authorList>
    </citation>
    <scope>NUCLEOTIDE SEQUENCE [LARGE SCALE GENOMIC DNA]</scope>
    <source>
        <strain evidence="10">CCM 8951</strain>
    </source>
</reference>
<dbReference type="Pfam" id="PF00464">
    <property type="entry name" value="SHMT"/>
    <property type="match status" value="1"/>
</dbReference>
<comment type="similarity">
    <text evidence="2 7">Belongs to the SHMT family.</text>
</comment>
<feature type="domain" description="Serine hydroxymethyltransferase-like" evidence="8">
    <location>
        <begin position="5"/>
        <end position="380"/>
    </location>
</feature>
<dbReference type="GO" id="GO:0004372">
    <property type="term" value="F:glycine hydroxymethyltransferase activity"/>
    <property type="evidence" value="ECO:0007669"/>
    <property type="project" value="UniProtKB-EC"/>
</dbReference>
<comment type="subunit">
    <text evidence="7">Homodimer.</text>
</comment>
<dbReference type="PANTHER" id="PTHR11680:SF35">
    <property type="entry name" value="SERINE HYDROXYMETHYLTRANSFERASE 1"/>
    <property type="match status" value="1"/>
</dbReference>
<evidence type="ECO:0000256" key="5">
    <source>
        <dbReference type="ARBA" id="ARBA00022679"/>
    </source>
</evidence>
<gene>
    <name evidence="7 9" type="primary">glyA</name>
    <name evidence="9" type="ORF">ACFQ4L_01005</name>
</gene>
<dbReference type="NCBIfam" id="NF000586">
    <property type="entry name" value="PRK00011.1"/>
    <property type="match status" value="1"/>
</dbReference>
<evidence type="ECO:0000313" key="10">
    <source>
        <dbReference type="Proteomes" id="UP001597244"/>
    </source>
</evidence>
<comment type="cofactor">
    <cofactor evidence="1 7">
        <name>pyridoxal 5'-phosphate</name>
        <dbReference type="ChEBI" id="CHEBI:597326"/>
    </cofactor>
</comment>
<keyword evidence="10" id="KW-1185">Reference proteome</keyword>
<dbReference type="InterPro" id="IPR039429">
    <property type="entry name" value="SHMT-like_dom"/>
</dbReference>
<dbReference type="InterPro" id="IPR049943">
    <property type="entry name" value="Ser_HO-MeTrfase-like"/>
</dbReference>
<evidence type="ECO:0000256" key="3">
    <source>
        <dbReference type="ARBA" id="ARBA00022563"/>
    </source>
</evidence>
<dbReference type="InterPro" id="IPR015424">
    <property type="entry name" value="PyrdxlP-dep_Trfase"/>
</dbReference>
<keyword evidence="3 7" id="KW-0554">One-carbon metabolism</keyword>
<comment type="caution">
    <text evidence="9">The sequence shown here is derived from an EMBL/GenBank/DDBJ whole genome shotgun (WGS) entry which is preliminary data.</text>
</comment>
<dbReference type="PIRSF" id="PIRSF000412">
    <property type="entry name" value="SHMT"/>
    <property type="match status" value="1"/>
</dbReference>
<dbReference type="Gene3D" id="3.90.1150.10">
    <property type="entry name" value="Aspartate Aminotransferase, domain 1"/>
    <property type="match status" value="1"/>
</dbReference>
<keyword evidence="7" id="KW-0963">Cytoplasm</keyword>
<evidence type="ECO:0000256" key="1">
    <source>
        <dbReference type="ARBA" id="ARBA00001933"/>
    </source>
</evidence>
<feature type="modified residue" description="N6-(pyridoxal phosphate)lysine" evidence="7">
    <location>
        <position position="225"/>
    </location>
</feature>
<keyword evidence="5 7" id="KW-0808">Transferase</keyword>
<dbReference type="InterPro" id="IPR001085">
    <property type="entry name" value="Ser_HO-MeTrfase"/>
</dbReference>
<comment type="caution">
    <text evidence="7">Lacks conserved residue(s) required for the propagation of feature annotation.</text>
</comment>
<dbReference type="SUPFAM" id="SSF53383">
    <property type="entry name" value="PLP-dependent transferases"/>
    <property type="match status" value="1"/>
</dbReference>
<evidence type="ECO:0000259" key="8">
    <source>
        <dbReference type="Pfam" id="PF00464"/>
    </source>
</evidence>
<comment type="pathway">
    <text evidence="7">Amino-acid biosynthesis; glycine biosynthesis; glycine from L-serine: step 1/1.</text>
</comment>
<sequence length="412" mass="45044">MTFIEKDQAVWQAIHREEQRQRQNIELIASENVVSEAVCRAQGSVLTNKYAEGYPGRRFYGGCEYIDQVETLAIDRAKQLFGAEYANVQPHSGSQANEAVYRSLLKPGDTVLGMDLTAGGHLTHGSPVNFSGQTYDFHSYGVDPQTEQLNYDEIAKIAQQVQPKLIVAGASAYSRTIDFAKFREIADSVGALLMVDMAHIAGLVAAGVHPSPIPYCDVVTSTTHKTLRGPRGGLILAKAKYAKAIDSTVFPGTQGGPLEHVIAAKAIAFGEDLQPEFSTYSQQIVQNAQAMVDVFQADPTFRVVAGGTDNHLFLLDVTKTGLFGRDVQELLDSVQITLNKNTIPFEKNGPFKASGVRIGTPAITTRGMKENDSRKVAEFIIDVIKSRDNETRINALHHEITAFAESFPINWS</sequence>
<proteinExistence type="inferred from homology"/>
<dbReference type="EC" id="2.1.2.1" evidence="7"/>
<comment type="pathway">
    <text evidence="7">One-carbon metabolism; tetrahydrofolate interconversion.</text>
</comment>
<dbReference type="Proteomes" id="UP001597244">
    <property type="component" value="Unassembled WGS sequence"/>
</dbReference>